<dbReference type="InterPro" id="IPR012910">
    <property type="entry name" value="Plug_dom"/>
</dbReference>
<dbReference type="InterPro" id="IPR023996">
    <property type="entry name" value="TonB-dep_OMP_SusC/RagA"/>
</dbReference>
<dbReference type="InterPro" id="IPR036942">
    <property type="entry name" value="Beta-barrel_TonB_sf"/>
</dbReference>
<dbReference type="InterPro" id="IPR037066">
    <property type="entry name" value="Plug_dom_sf"/>
</dbReference>
<evidence type="ECO:0000256" key="1">
    <source>
        <dbReference type="ARBA" id="ARBA00004571"/>
    </source>
</evidence>
<keyword evidence="3 7" id="KW-1134">Transmembrane beta strand</keyword>
<dbReference type="InterPro" id="IPR008969">
    <property type="entry name" value="CarboxyPept-like_regulatory"/>
</dbReference>
<evidence type="ECO:0000256" key="7">
    <source>
        <dbReference type="PROSITE-ProRule" id="PRU01360"/>
    </source>
</evidence>
<keyword evidence="11" id="KW-1185">Reference proteome</keyword>
<dbReference type="GO" id="GO:0009279">
    <property type="term" value="C:cell outer membrane"/>
    <property type="evidence" value="ECO:0007669"/>
    <property type="project" value="UniProtKB-SubCell"/>
</dbReference>
<evidence type="ECO:0000256" key="5">
    <source>
        <dbReference type="ARBA" id="ARBA00023136"/>
    </source>
</evidence>
<dbReference type="InterPro" id="IPR023997">
    <property type="entry name" value="TonB-dep_OMP_SusC/RagA_CS"/>
</dbReference>
<dbReference type="PROSITE" id="PS52016">
    <property type="entry name" value="TONB_DEPENDENT_REC_3"/>
    <property type="match status" value="1"/>
</dbReference>
<proteinExistence type="inferred from homology"/>
<dbReference type="SUPFAM" id="SSF56935">
    <property type="entry name" value="Porins"/>
    <property type="match status" value="1"/>
</dbReference>
<feature type="chain" id="PRO_5040737917" evidence="8">
    <location>
        <begin position="30"/>
        <end position="1186"/>
    </location>
</feature>
<dbReference type="EMBL" id="JAKHSK010000007">
    <property type="protein sequence ID" value="MCL6218031.1"/>
    <property type="molecule type" value="Genomic_DNA"/>
</dbReference>
<comment type="subcellular location">
    <subcellularLocation>
        <location evidence="1 7">Cell outer membrane</location>
        <topology evidence="1 7">Multi-pass membrane protein</topology>
    </subcellularLocation>
</comment>
<feature type="signal peptide" evidence="8">
    <location>
        <begin position="1"/>
        <end position="29"/>
    </location>
</feature>
<dbReference type="NCBIfam" id="TIGR04057">
    <property type="entry name" value="SusC_RagA_signa"/>
    <property type="match status" value="1"/>
</dbReference>
<organism evidence="10 11">
    <name type="scientific">Zunongwangia pacifica</name>
    <dbReference type="NCBI Taxonomy" id="2911062"/>
    <lineage>
        <taxon>Bacteria</taxon>
        <taxon>Pseudomonadati</taxon>
        <taxon>Bacteroidota</taxon>
        <taxon>Flavobacteriia</taxon>
        <taxon>Flavobacteriales</taxon>
        <taxon>Flavobacteriaceae</taxon>
        <taxon>Zunongwangia</taxon>
    </lineage>
</organism>
<name>A0A9X1ZQ23_9FLAO</name>
<sequence length="1186" mass="133016">MKIKHLKMKASVILTLFCALQMVALNSSAQKFSINLEDVKVATVIDQIKKQSDYKFFYREDLLQDDWKVTVQTTSAAIEDVLKQLFNDLPVDYIIKKKQIILKAKTPINTNDQPANDTGSLEQQEIHGSVNDPNGYPLMGVTVWRKGTRTGTVTNEKGNYRIQAAKGDTLVFSFLGFKKQERLVGEESTLDILMQEDVNSLGEVTVLSTGYQSIEKERATGSFSVIKSEELKKVPVNNVMHQLEGRVAGLQVELLESDNTFVYSNLTPEIEGNTSYNFRIRGQSTYQANDDPLLVIDGVPSELDIKNLNSNDIEKITFLKDAASASIYGARAANGVIVIDTKKGKKGATRINFSQNYTFSSKPSLSSLPLMNASQIIDLEQELVDKNIIFDPLTAGSLYSSVPVSTGVELLLQNKRGTLTDAELESQLAVLRGRNNYNQIEDYLLQAASSTTYNLSLSGGADTYSYFTSASYAKEETQSKGVDGKRLTLTANQNFKLFDFAKVSTSLKGSFFDFNKNGLGVSPLIASRTTFLPYDQIVDEEGNSVDYYRAFYSADSQRFEEAGYLPWTYNYLDEMNNSNKGIKEQNYSANISVTLPLLEGLSAMGTYFVERSVKKIDNIFNENTFYTRDRINQATYLDPATQQLSRGIPLGGIYEKSEYTDGSQTMRGQLNFDNVYGKHAINAIAGIELRQIRTEVSAGTLYGYNERTQRSIDLPSTTYTNVYGSNTNIKYNSQATSQRRRFLSYYGNAAYTFDSKYVLSGSVRLDDYNNFGVDKSYRRTPLWSTGLKWNMSREDFLKDVETIDNLSFRATYGFNGNISLTTFPFTNISIADIDYNLSRLPYAFIAAPANPALRWEKTGVLNFGLDFNLFDNRLGGSVEYYIKKSDDLIQDFPVSDFYGVPNNTLTRNTATLRGTGIDLNLNGEWLRTTDFSINSTFILSYNKNEVTDSRYENYATYLNGSGSTPPIVGYPLNSIFAFRSAGLDENGSTLIYDRNQEIVNAYTPITEIEDMKYMGTRTPKYYGSFATTFTYKKLSLYALATYKLDYVLFKPSFGSYVSRYGSFNGYNLSTDIADRWREPGDEATTNVPGAQGLGGYSLSRYLYSDKQVIDGDHIRLREVSLSYDFSDLIADTFIRNASLSFTARNLGLIWRANNDDIDPDFLPMTSGNLIRIPPTAMYSVGVNLNF</sequence>
<dbReference type="Gene3D" id="2.170.130.10">
    <property type="entry name" value="TonB-dependent receptor, plug domain"/>
    <property type="match status" value="1"/>
</dbReference>
<evidence type="ECO:0000256" key="2">
    <source>
        <dbReference type="ARBA" id="ARBA00022448"/>
    </source>
</evidence>
<feature type="domain" description="TonB-dependent receptor plug" evidence="9">
    <location>
        <begin position="216"/>
        <end position="336"/>
    </location>
</feature>
<gene>
    <name evidence="10" type="ORF">L1967_06945</name>
</gene>
<evidence type="ECO:0000259" key="9">
    <source>
        <dbReference type="Pfam" id="PF07715"/>
    </source>
</evidence>
<keyword evidence="8" id="KW-0732">Signal</keyword>
<dbReference type="Pfam" id="PF07715">
    <property type="entry name" value="Plug"/>
    <property type="match status" value="1"/>
</dbReference>
<evidence type="ECO:0000256" key="3">
    <source>
        <dbReference type="ARBA" id="ARBA00022452"/>
    </source>
</evidence>
<keyword evidence="4 7" id="KW-0812">Transmembrane</keyword>
<dbReference type="RefSeq" id="WP_249601002.1">
    <property type="nucleotide sequence ID" value="NZ_JAKHSK010000007.1"/>
</dbReference>
<evidence type="ECO:0000313" key="11">
    <source>
        <dbReference type="Proteomes" id="UP001139521"/>
    </source>
</evidence>
<evidence type="ECO:0000313" key="10">
    <source>
        <dbReference type="EMBL" id="MCL6218031.1"/>
    </source>
</evidence>
<protein>
    <submittedName>
        <fullName evidence="10">SusC/RagA family TonB-linked outer membrane protein</fullName>
    </submittedName>
</protein>
<keyword evidence="5 7" id="KW-0472">Membrane</keyword>
<dbReference type="Gene3D" id="2.60.40.1120">
    <property type="entry name" value="Carboxypeptidase-like, regulatory domain"/>
    <property type="match status" value="1"/>
</dbReference>
<reference evidence="10" key="1">
    <citation type="submission" date="2022-01" db="EMBL/GenBank/DDBJ databases">
        <title>Genome sequencing of Zunongwangia sp. M21534 genome.</title>
        <authorList>
            <person name="Chen Y."/>
            <person name="Dong C."/>
            <person name="Shao Z."/>
        </authorList>
    </citation>
    <scope>NUCLEOTIDE SEQUENCE</scope>
    <source>
        <strain evidence="10">MCCC M21534</strain>
    </source>
</reference>
<dbReference type="Gene3D" id="2.40.170.20">
    <property type="entry name" value="TonB-dependent receptor, beta-barrel domain"/>
    <property type="match status" value="1"/>
</dbReference>
<dbReference type="AlphaFoldDB" id="A0A9X1ZQ23"/>
<accession>A0A9X1ZQ23</accession>
<dbReference type="NCBIfam" id="TIGR04056">
    <property type="entry name" value="OMP_RagA_SusC"/>
    <property type="match status" value="1"/>
</dbReference>
<dbReference type="InterPro" id="IPR039426">
    <property type="entry name" value="TonB-dep_rcpt-like"/>
</dbReference>
<evidence type="ECO:0000256" key="4">
    <source>
        <dbReference type="ARBA" id="ARBA00022692"/>
    </source>
</evidence>
<evidence type="ECO:0000256" key="6">
    <source>
        <dbReference type="ARBA" id="ARBA00023237"/>
    </source>
</evidence>
<dbReference type="Pfam" id="PF13715">
    <property type="entry name" value="CarbopepD_reg_2"/>
    <property type="match status" value="1"/>
</dbReference>
<dbReference type="SUPFAM" id="SSF49464">
    <property type="entry name" value="Carboxypeptidase regulatory domain-like"/>
    <property type="match status" value="1"/>
</dbReference>
<keyword evidence="6 7" id="KW-0998">Cell outer membrane</keyword>
<comment type="caution">
    <text evidence="10">The sequence shown here is derived from an EMBL/GenBank/DDBJ whole genome shotgun (WGS) entry which is preliminary data.</text>
</comment>
<dbReference type="Proteomes" id="UP001139521">
    <property type="component" value="Unassembled WGS sequence"/>
</dbReference>
<evidence type="ECO:0000256" key="8">
    <source>
        <dbReference type="SAM" id="SignalP"/>
    </source>
</evidence>
<keyword evidence="2 7" id="KW-0813">Transport</keyword>
<comment type="similarity">
    <text evidence="7">Belongs to the TonB-dependent receptor family.</text>
</comment>